<keyword evidence="1" id="KW-0812">Transmembrane</keyword>
<dbReference type="GO" id="GO:0048658">
    <property type="term" value="P:anther wall tapetum development"/>
    <property type="evidence" value="ECO:0007669"/>
    <property type="project" value="InterPro"/>
</dbReference>
<proteinExistence type="predicted"/>
<keyword evidence="1" id="KW-0472">Membrane</keyword>
<dbReference type="PANTHER" id="PTHR46834:SF1">
    <property type="entry name" value="TRANSCRIPTION FACTOR BHLH10"/>
    <property type="match status" value="1"/>
</dbReference>
<feature type="transmembrane region" description="Helical" evidence="1">
    <location>
        <begin position="44"/>
        <end position="77"/>
    </location>
</feature>
<dbReference type="Proteomes" id="UP000289738">
    <property type="component" value="Chromosome A04"/>
</dbReference>
<evidence type="ECO:0000313" key="4">
    <source>
        <dbReference type="Proteomes" id="UP000289738"/>
    </source>
</evidence>
<evidence type="ECO:0000313" key="3">
    <source>
        <dbReference type="EMBL" id="RYR61380.1"/>
    </source>
</evidence>
<feature type="transmembrane region" description="Helical" evidence="1">
    <location>
        <begin position="283"/>
        <end position="301"/>
    </location>
</feature>
<accession>A0A445DDX1</accession>
<dbReference type="InterPro" id="IPR045895">
    <property type="entry name" value="bHLH91-like"/>
</dbReference>
<reference evidence="3 4" key="1">
    <citation type="submission" date="2019-01" db="EMBL/GenBank/DDBJ databases">
        <title>Sequencing of cultivated peanut Arachis hypogaea provides insights into genome evolution and oil improvement.</title>
        <authorList>
            <person name="Chen X."/>
        </authorList>
    </citation>
    <scope>NUCLEOTIDE SEQUENCE [LARGE SCALE GENOMIC DNA]</scope>
    <source>
        <strain evidence="4">cv. Fuhuasheng</strain>
        <tissue evidence="3">Leaves</tissue>
    </source>
</reference>
<dbReference type="InterPro" id="IPR029069">
    <property type="entry name" value="HotDog_dom_sf"/>
</dbReference>
<dbReference type="CDD" id="cd03444">
    <property type="entry name" value="Thioesterase_II_repeat1"/>
    <property type="match status" value="1"/>
</dbReference>
<dbReference type="EMBL" id="SDMP01000004">
    <property type="protein sequence ID" value="RYR61380.1"/>
    <property type="molecule type" value="Genomic_DNA"/>
</dbReference>
<dbReference type="STRING" id="3818.A0A445DDX1"/>
<comment type="caution">
    <text evidence="3">The sequence shown here is derived from an EMBL/GenBank/DDBJ whole genome shotgun (WGS) entry which is preliminary data.</text>
</comment>
<keyword evidence="1" id="KW-1133">Transmembrane helix</keyword>
<dbReference type="InterPro" id="IPR025652">
    <property type="entry name" value="TesB_C"/>
</dbReference>
<protein>
    <recommendedName>
        <fullName evidence="2">Acyl-CoA thioesterase 2 C-terminal domain-containing protein</fullName>
    </recommendedName>
</protein>
<feature type="domain" description="Acyl-CoA thioesterase 2 C-terminal" evidence="2">
    <location>
        <begin position="185"/>
        <end position="251"/>
    </location>
</feature>
<name>A0A445DDX1_ARAHY</name>
<dbReference type="AlphaFoldDB" id="A0A445DDX1"/>
<evidence type="ECO:0000256" key="1">
    <source>
        <dbReference type="SAM" id="Phobius"/>
    </source>
</evidence>
<gene>
    <name evidence="3" type="ORF">Ahy_A04g018548</name>
</gene>
<feature type="transmembrane region" description="Helical" evidence="1">
    <location>
        <begin position="6"/>
        <end position="23"/>
    </location>
</feature>
<dbReference type="Pfam" id="PF02551">
    <property type="entry name" value="Acyl_CoA_thio"/>
    <property type="match status" value="1"/>
</dbReference>
<dbReference type="PANTHER" id="PTHR46834">
    <property type="entry name" value="TRANSCRIPTION FACTOR BHLH91"/>
    <property type="match status" value="1"/>
</dbReference>
<evidence type="ECO:0000259" key="2">
    <source>
        <dbReference type="Pfam" id="PF02551"/>
    </source>
</evidence>
<dbReference type="InterPro" id="IPR042171">
    <property type="entry name" value="Acyl-CoA_hotdog"/>
</dbReference>
<dbReference type="GO" id="GO:0006355">
    <property type="term" value="P:regulation of DNA-templated transcription"/>
    <property type="evidence" value="ECO:0007669"/>
    <property type="project" value="InterPro"/>
</dbReference>
<sequence length="400" mass="45293">MFLCSFLIVMVCGAYLVGNAFTIKEYKQVLVVQEKRGRFHGIGYWKLPSGVVDAVCSTGDFCSMVIVTFVWNLILIYRWKCRIHSLGNQICHFFASCALFLLRSKSKNWKLKQLRRRNIQKMNLVVLISYFLNIQKEESGFDHQEVAMPSVPPPDKLLSMEELPERCLTDPRLPKTYRNKIATTKFTPWPIEIRFCELTTSTNQTKSPPSLNFWFRAKGKLSDDQALHRCVVAFASDLIFLQVALNPHRKQGMKASSIFSPSAYNARGTVTGQMFNQKREGKIPLIGCGGISSYILLLLMGTCTYSTNEEVDVRIVDDDVTIKLFQRKKINCLLSVAKFLDELQLELHHVAGGHVGKYYSFLFNSKIIEGSSVYASAIANSVIYVMDTQYAAAVPHTGSY</sequence>
<dbReference type="SUPFAM" id="SSF54637">
    <property type="entry name" value="Thioesterase/thiol ester dehydrase-isomerase"/>
    <property type="match status" value="1"/>
</dbReference>
<dbReference type="Gene3D" id="2.40.160.210">
    <property type="entry name" value="Acyl-CoA thioesterase, double hotdog domain"/>
    <property type="match status" value="1"/>
</dbReference>
<keyword evidence="4" id="KW-1185">Reference proteome</keyword>
<organism evidence="3 4">
    <name type="scientific">Arachis hypogaea</name>
    <name type="common">Peanut</name>
    <dbReference type="NCBI Taxonomy" id="3818"/>
    <lineage>
        <taxon>Eukaryota</taxon>
        <taxon>Viridiplantae</taxon>
        <taxon>Streptophyta</taxon>
        <taxon>Embryophyta</taxon>
        <taxon>Tracheophyta</taxon>
        <taxon>Spermatophyta</taxon>
        <taxon>Magnoliopsida</taxon>
        <taxon>eudicotyledons</taxon>
        <taxon>Gunneridae</taxon>
        <taxon>Pentapetalae</taxon>
        <taxon>rosids</taxon>
        <taxon>fabids</taxon>
        <taxon>Fabales</taxon>
        <taxon>Fabaceae</taxon>
        <taxon>Papilionoideae</taxon>
        <taxon>50 kb inversion clade</taxon>
        <taxon>dalbergioids sensu lato</taxon>
        <taxon>Dalbergieae</taxon>
        <taxon>Pterocarpus clade</taxon>
        <taxon>Arachis</taxon>
    </lineage>
</organism>